<dbReference type="Gene3D" id="2.40.160.50">
    <property type="entry name" value="membrane protein fhac: a member of the omp85/tpsb transporter family"/>
    <property type="match status" value="1"/>
</dbReference>
<evidence type="ECO:0000313" key="4">
    <source>
        <dbReference type="EMBL" id="GLR19780.1"/>
    </source>
</evidence>
<comment type="subcellular location">
    <subcellularLocation>
        <location evidence="1">Membrane</location>
    </subcellularLocation>
</comment>
<dbReference type="EMBL" id="BSOH01000036">
    <property type="protein sequence ID" value="GLR19780.1"/>
    <property type="molecule type" value="Genomic_DNA"/>
</dbReference>
<comment type="caution">
    <text evidence="4">The sequence shown here is derived from an EMBL/GenBank/DDBJ whole genome shotgun (WGS) entry which is preliminary data.</text>
</comment>
<keyword evidence="5" id="KW-1185">Reference proteome</keyword>
<evidence type="ECO:0000256" key="2">
    <source>
        <dbReference type="ARBA" id="ARBA00023136"/>
    </source>
</evidence>
<reference evidence="4" key="2">
    <citation type="submission" date="2023-01" db="EMBL/GenBank/DDBJ databases">
        <title>Draft genome sequence of Portibacter lacus strain NBRC 108769.</title>
        <authorList>
            <person name="Sun Q."/>
            <person name="Mori K."/>
        </authorList>
    </citation>
    <scope>NUCLEOTIDE SEQUENCE</scope>
    <source>
        <strain evidence="4">NBRC 108769</strain>
    </source>
</reference>
<evidence type="ECO:0000256" key="1">
    <source>
        <dbReference type="ARBA" id="ARBA00004370"/>
    </source>
</evidence>
<name>A0AA37SV67_9BACT</name>
<gene>
    <name evidence="4" type="ORF">GCM10007940_43960</name>
</gene>
<evidence type="ECO:0000313" key="5">
    <source>
        <dbReference type="Proteomes" id="UP001156666"/>
    </source>
</evidence>
<dbReference type="GO" id="GO:0019867">
    <property type="term" value="C:outer membrane"/>
    <property type="evidence" value="ECO:0007669"/>
    <property type="project" value="InterPro"/>
</dbReference>
<keyword evidence="2" id="KW-0472">Membrane</keyword>
<proteinExistence type="predicted"/>
<protein>
    <recommendedName>
        <fullName evidence="3">POTRA domain-containing protein</fullName>
    </recommendedName>
</protein>
<dbReference type="InterPro" id="IPR010827">
    <property type="entry name" value="BamA/TamA_POTRA"/>
</dbReference>
<feature type="domain" description="POTRA" evidence="3">
    <location>
        <begin position="21"/>
        <end position="93"/>
    </location>
</feature>
<sequence length="456" mass="54438">MRQSLIFFFLLFVNVLLSQQITIHNIVITGNKRTKEKVILRELNFKIGTEYTTDTNIEEVEEFNEKRLLSIGLFNEVIIKIKNNTAFINVNENWYIFPNPIFELADQNFNFWWYDQMRDLSRVNYGLRAEHVNLTGHRDKMTLTFQLGYTRKLELKYYFPFLDASGKWTTSINAFYADVREITYKTIGNKPQFATFNDEVMATRFRLGADIGYRPNLFVTHVFRLEYHDNKINPYAASELNPDYFLDGKTRNQFMFFNYAFFFDRREFRIFPEAGDFVHVNLKKEGLFLFKDLNNLSLAVEYEKYFNKESKFIWNYRVKGKYNLIRNQLAYANNEALGGGEVIRGYDRYRVDGSDYFYLQTGVHYKMYEHLFDVSKWIPLTQFNKIDLKLYLSLEADAGYVNERHYIETNTFNNRWLYGYGPSFGLMLYNTYLFQLDYSWNHLGEGGFFVSNKISF</sequence>
<organism evidence="4 5">
    <name type="scientific">Portibacter lacus</name>
    <dbReference type="NCBI Taxonomy" id="1099794"/>
    <lineage>
        <taxon>Bacteria</taxon>
        <taxon>Pseudomonadati</taxon>
        <taxon>Bacteroidota</taxon>
        <taxon>Saprospiria</taxon>
        <taxon>Saprospirales</taxon>
        <taxon>Haliscomenobacteraceae</taxon>
        <taxon>Portibacter</taxon>
    </lineage>
</organism>
<dbReference type="InterPro" id="IPR034746">
    <property type="entry name" value="POTRA"/>
</dbReference>
<dbReference type="Pfam" id="PF01103">
    <property type="entry name" value="Omp85"/>
    <property type="match status" value="1"/>
</dbReference>
<evidence type="ECO:0000259" key="3">
    <source>
        <dbReference type="PROSITE" id="PS51779"/>
    </source>
</evidence>
<dbReference type="Gene3D" id="3.10.20.310">
    <property type="entry name" value="membrane protein fhac"/>
    <property type="match status" value="1"/>
</dbReference>
<accession>A0AA37SV67</accession>
<dbReference type="AlphaFoldDB" id="A0AA37SV67"/>
<dbReference type="InterPro" id="IPR000184">
    <property type="entry name" value="Bac_surfAg_D15"/>
</dbReference>
<reference evidence="4" key="1">
    <citation type="journal article" date="2014" name="Int. J. Syst. Evol. Microbiol.">
        <title>Complete genome sequence of Corynebacterium casei LMG S-19264T (=DSM 44701T), isolated from a smear-ripened cheese.</title>
        <authorList>
            <consortium name="US DOE Joint Genome Institute (JGI-PGF)"/>
            <person name="Walter F."/>
            <person name="Albersmeier A."/>
            <person name="Kalinowski J."/>
            <person name="Ruckert C."/>
        </authorList>
    </citation>
    <scope>NUCLEOTIDE SEQUENCE</scope>
    <source>
        <strain evidence="4">NBRC 108769</strain>
    </source>
</reference>
<dbReference type="PROSITE" id="PS51779">
    <property type="entry name" value="POTRA"/>
    <property type="match status" value="1"/>
</dbReference>
<dbReference type="Proteomes" id="UP001156666">
    <property type="component" value="Unassembled WGS sequence"/>
</dbReference>
<dbReference type="Pfam" id="PF07244">
    <property type="entry name" value="POTRA"/>
    <property type="match status" value="1"/>
</dbReference>
<dbReference type="RefSeq" id="WP_235295388.1">
    <property type="nucleotide sequence ID" value="NZ_BSOH01000036.1"/>
</dbReference>